<accession>A0ABT1SIW0</accession>
<dbReference type="Gene3D" id="1.10.10.10">
    <property type="entry name" value="Winged helix-like DNA-binding domain superfamily/Winged helix DNA-binding domain"/>
    <property type="match status" value="1"/>
</dbReference>
<evidence type="ECO:0000313" key="2">
    <source>
        <dbReference type="EMBL" id="MCQ5121159.1"/>
    </source>
</evidence>
<dbReference type="Proteomes" id="UP001524435">
    <property type="component" value="Unassembled WGS sequence"/>
</dbReference>
<dbReference type="RefSeq" id="WP_256197394.1">
    <property type="nucleotide sequence ID" value="NZ_JANGCH010000003.1"/>
</dbReference>
<evidence type="ECO:0000259" key="1">
    <source>
        <dbReference type="Pfam" id="PF04326"/>
    </source>
</evidence>
<dbReference type="Pfam" id="PF04326">
    <property type="entry name" value="SLFN_AlbA_2"/>
    <property type="match status" value="1"/>
</dbReference>
<dbReference type="Gene3D" id="3.30.565.60">
    <property type="match status" value="1"/>
</dbReference>
<dbReference type="InterPro" id="IPR038475">
    <property type="entry name" value="RecG_C_sf"/>
</dbReference>
<dbReference type="PANTHER" id="PTHR30595:SF6">
    <property type="entry name" value="SCHLAFEN ALBA-2 DOMAIN-CONTAINING PROTEIN"/>
    <property type="match status" value="1"/>
</dbReference>
<dbReference type="Pfam" id="PF13749">
    <property type="entry name" value="HATPase_c_4"/>
    <property type="match status" value="1"/>
</dbReference>
<dbReference type="InterPro" id="IPR007421">
    <property type="entry name" value="Schlafen_AlbA_2_dom"/>
</dbReference>
<keyword evidence="3" id="KW-1185">Reference proteome</keyword>
<gene>
    <name evidence="2" type="ORF">NE663_02635</name>
</gene>
<dbReference type="InterPro" id="IPR036388">
    <property type="entry name" value="WH-like_DNA-bd_sf"/>
</dbReference>
<sequence length="488" mass="56349">MANQVFSSYNPFLTLEYMQTEHENKYFDRKSAKIKPSDLSPLVSAFANAEGGTIVIGISDKTLEIEGIHQYGMDKANEFIAIPKNGCKPMPQYNEEFLDVINSKGEKDQLLLLHIQPSVDQIVRTTNDSTYLRIGDKTKELKGDDLRNLEYSKSTRHFEDEINKDALLEDLDEELINDYKEKLDATHLPTEQVLKARAFIKNKDGNNYLTNAAVLLFAKNVSQFYPNCRVRFIRYDGNSAQVGTRMNIIKDKTIECNILKLIDEARMFISSQLREFTALDPLTGKFKTVPEYPEFSWLEGLVNAITHREYGMSGNYILVTMFDDRLEIKSPGKLPNIVTVENIKDTRYARNPRISRVLTDFGWVKELNEGVKRIYSDMADFFLDEPEYSEPESAVKLILKNNIIMRNIRQENRLERILTPEVWQQLDELEKLILTYLGSKKTVTRSELCTYTNKAPNTISARLNHLISLNIIKRNGSKYDPKQTYEMR</sequence>
<dbReference type="EMBL" id="JANGCH010000003">
    <property type="protein sequence ID" value="MCQ5121159.1"/>
    <property type="molecule type" value="Genomic_DNA"/>
</dbReference>
<comment type="caution">
    <text evidence="2">The sequence shown here is derived from an EMBL/GenBank/DDBJ whole genome shotgun (WGS) entry which is preliminary data.</text>
</comment>
<dbReference type="PANTHER" id="PTHR30595">
    <property type="entry name" value="GLPR-RELATED TRANSCRIPTIONAL REPRESSOR"/>
    <property type="match status" value="1"/>
</dbReference>
<feature type="domain" description="Schlafen AlbA-2" evidence="1">
    <location>
        <begin position="23"/>
        <end position="141"/>
    </location>
</feature>
<dbReference type="InterPro" id="IPR036390">
    <property type="entry name" value="WH_DNA-bd_sf"/>
</dbReference>
<evidence type="ECO:0000313" key="3">
    <source>
        <dbReference type="Proteomes" id="UP001524435"/>
    </source>
</evidence>
<proteinExistence type="predicted"/>
<dbReference type="Gene3D" id="3.30.950.30">
    <property type="entry name" value="Schlafen, AAA domain"/>
    <property type="match status" value="1"/>
</dbReference>
<organism evidence="2 3">
    <name type="scientific">Massilicoli timonensis</name>
    <dbReference type="NCBI Taxonomy" id="2015901"/>
    <lineage>
        <taxon>Bacteria</taxon>
        <taxon>Bacillati</taxon>
        <taxon>Bacillota</taxon>
        <taxon>Erysipelotrichia</taxon>
        <taxon>Erysipelotrichales</taxon>
        <taxon>Erysipelotrichaceae</taxon>
        <taxon>Massilicoli</taxon>
    </lineage>
</organism>
<reference evidence="2 3" key="1">
    <citation type="submission" date="2022-06" db="EMBL/GenBank/DDBJ databases">
        <title>Isolation of gut microbiota from human fecal samples.</title>
        <authorList>
            <person name="Pamer E.G."/>
            <person name="Barat B."/>
            <person name="Waligurski E."/>
            <person name="Medina S."/>
            <person name="Paddock L."/>
            <person name="Mostad J."/>
        </authorList>
    </citation>
    <scope>NUCLEOTIDE SEQUENCE [LARGE SCALE GENOMIC DNA]</scope>
    <source>
        <strain evidence="2 3">DFI.6.1</strain>
    </source>
</reference>
<dbReference type="SUPFAM" id="SSF46785">
    <property type="entry name" value="Winged helix' DNA-binding domain"/>
    <property type="match status" value="1"/>
</dbReference>
<protein>
    <submittedName>
        <fullName evidence="2">DNA binding domain-containing protein</fullName>
    </submittedName>
</protein>
<dbReference type="InterPro" id="IPR038461">
    <property type="entry name" value="Schlafen_AlbA_2_dom_sf"/>
</dbReference>
<name>A0ABT1SIW0_9FIRM</name>